<keyword evidence="4 6" id="KW-0539">Nucleus</keyword>
<sequence length="238" mass="27299">MTSEDLSDHIPARIPHDDLCPICHLLIYNPVTTVCNHTLCHSCMAQWAEIVSLTRLEPSTLDLDLSDFDPSYDPLTDLLSLEASCPMCRTPTTARLNSQRARELEARYTQHYAERKEQEEQLRGEISGEASGRETEGVMLLIGNRHRVVMSRGESEDGSRNNKHDWTFFVRCSRVDIVEEVRIYLHPTFQPARLILPAPPFEVRRLGWGYFNVKAEVVLRKPYSWVTDESRAWANKSG</sequence>
<dbReference type="SMART" id="SM00184">
    <property type="entry name" value="RING"/>
    <property type="match status" value="1"/>
</dbReference>
<evidence type="ECO:0000256" key="4">
    <source>
        <dbReference type="ARBA" id="ARBA00023242"/>
    </source>
</evidence>
<evidence type="ECO:0000259" key="7">
    <source>
        <dbReference type="PROSITE" id="PS50089"/>
    </source>
</evidence>
<dbReference type="PROSITE" id="PS00518">
    <property type="entry name" value="ZF_RING_1"/>
    <property type="match status" value="1"/>
</dbReference>
<dbReference type="Gene3D" id="2.60.40.1970">
    <property type="entry name" value="YEATS domain"/>
    <property type="match status" value="1"/>
</dbReference>
<dbReference type="OrthoDB" id="1630758at2759"/>
<dbReference type="Pfam" id="PF03366">
    <property type="entry name" value="YEATS"/>
    <property type="match status" value="1"/>
</dbReference>
<dbReference type="InterPro" id="IPR017907">
    <property type="entry name" value="Znf_RING_CS"/>
</dbReference>
<keyword evidence="10" id="KW-1185">Reference proteome</keyword>
<dbReference type="InterPro" id="IPR001841">
    <property type="entry name" value="Znf_RING"/>
</dbReference>
<protein>
    <submittedName>
        <fullName evidence="9">Uncharacterized protein</fullName>
    </submittedName>
</protein>
<evidence type="ECO:0000256" key="3">
    <source>
        <dbReference type="ARBA" id="ARBA00022833"/>
    </source>
</evidence>
<evidence type="ECO:0000256" key="6">
    <source>
        <dbReference type="PROSITE-ProRule" id="PRU00376"/>
    </source>
</evidence>
<keyword evidence="3" id="KW-0862">Zinc</keyword>
<dbReference type="Gene3D" id="3.30.40.10">
    <property type="entry name" value="Zinc/RING finger domain, C3HC4 (zinc finger)"/>
    <property type="match status" value="1"/>
</dbReference>
<dbReference type="InterPro" id="IPR013083">
    <property type="entry name" value="Znf_RING/FYVE/PHD"/>
</dbReference>
<dbReference type="Proteomes" id="UP000799779">
    <property type="component" value="Unassembled WGS sequence"/>
</dbReference>
<gene>
    <name evidence="9" type="ORF">P154DRAFT_271486</name>
</gene>
<dbReference type="AlphaFoldDB" id="A0A6A5W7M0"/>
<dbReference type="SUPFAM" id="SSF57850">
    <property type="entry name" value="RING/U-box"/>
    <property type="match status" value="1"/>
</dbReference>
<evidence type="ECO:0000256" key="2">
    <source>
        <dbReference type="ARBA" id="ARBA00022771"/>
    </source>
</evidence>
<evidence type="ECO:0000313" key="9">
    <source>
        <dbReference type="EMBL" id="KAF1997762.1"/>
    </source>
</evidence>
<feature type="domain" description="RING-type" evidence="7">
    <location>
        <begin position="20"/>
        <end position="89"/>
    </location>
</feature>
<dbReference type="PROSITE" id="PS50089">
    <property type="entry name" value="ZF_RING_2"/>
    <property type="match status" value="1"/>
</dbReference>
<reference evidence="9" key="1">
    <citation type="journal article" date="2020" name="Stud. Mycol.">
        <title>101 Dothideomycetes genomes: a test case for predicting lifestyles and emergence of pathogens.</title>
        <authorList>
            <person name="Haridas S."/>
            <person name="Albert R."/>
            <person name="Binder M."/>
            <person name="Bloem J."/>
            <person name="Labutti K."/>
            <person name="Salamov A."/>
            <person name="Andreopoulos B."/>
            <person name="Baker S."/>
            <person name="Barry K."/>
            <person name="Bills G."/>
            <person name="Bluhm B."/>
            <person name="Cannon C."/>
            <person name="Castanera R."/>
            <person name="Culley D."/>
            <person name="Daum C."/>
            <person name="Ezra D."/>
            <person name="Gonzalez J."/>
            <person name="Henrissat B."/>
            <person name="Kuo A."/>
            <person name="Liang C."/>
            <person name="Lipzen A."/>
            <person name="Lutzoni F."/>
            <person name="Magnuson J."/>
            <person name="Mondo S."/>
            <person name="Nolan M."/>
            <person name="Ohm R."/>
            <person name="Pangilinan J."/>
            <person name="Park H.-J."/>
            <person name="Ramirez L."/>
            <person name="Alfaro M."/>
            <person name="Sun H."/>
            <person name="Tritt A."/>
            <person name="Yoshinaga Y."/>
            <person name="Zwiers L.-H."/>
            <person name="Turgeon B."/>
            <person name="Goodwin S."/>
            <person name="Spatafora J."/>
            <person name="Crous P."/>
            <person name="Grigoriev I."/>
        </authorList>
    </citation>
    <scope>NUCLEOTIDE SEQUENCE</scope>
    <source>
        <strain evidence="9">CBS 123094</strain>
    </source>
</reference>
<dbReference type="GO" id="GO:0008270">
    <property type="term" value="F:zinc ion binding"/>
    <property type="evidence" value="ECO:0007669"/>
    <property type="project" value="UniProtKB-KW"/>
</dbReference>
<feature type="domain" description="YEATS" evidence="8">
    <location>
        <begin position="130"/>
        <end position="238"/>
    </location>
</feature>
<keyword evidence="2 5" id="KW-0863">Zinc-finger</keyword>
<comment type="subcellular location">
    <subcellularLocation>
        <location evidence="6">Nucleus</location>
    </subcellularLocation>
</comment>
<dbReference type="InterPro" id="IPR055129">
    <property type="entry name" value="YEATS_dom"/>
</dbReference>
<accession>A0A6A5W7M0</accession>
<dbReference type="GO" id="GO:0005634">
    <property type="term" value="C:nucleus"/>
    <property type="evidence" value="ECO:0007669"/>
    <property type="project" value="UniProtKB-SubCell"/>
</dbReference>
<dbReference type="EMBL" id="ML977609">
    <property type="protein sequence ID" value="KAF1997762.1"/>
    <property type="molecule type" value="Genomic_DNA"/>
</dbReference>
<evidence type="ECO:0000259" key="8">
    <source>
        <dbReference type="PROSITE" id="PS51037"/>
    </source>
</evidence>
<proteinExistence type="predicted"/>
<evidence type="ECO:0000313" key="10">
    <source>
        <dbReference type="Proteomes" id="UP000799779"/>
    </source>
</evidence>
<keyword evidence="1" id="KW-0479">Metal-binding</keyword>
<name>A0A6A5W7M0_9PLEO</name>
<dbReference type="PROSITE" id="PS51037">
    <property type="entry name" value="YEATS"/>
    <property type="match status" value="1"/>
</dbReference>
<dbReference type="InterPro" id="IPR038704">
    <property type="entry name" value="YEAST_sf"/>
</dbReference>
<evidence type="ECO:0000256" key="1">
    <source>
        <dbReference type="ARBA" id="ARBA00022723"/>
    </source>
</evidence>
<organism evidence="9 10">
    <name type="scientific">Amniculicola lignicola CBS 123094</name>
    <dbReference type="NCBI Taxonomy" id="1392246"/>
    <lineage>
        <taxon>Eukaryota</taxon>
        <taxon>Fungi</taxon>
        <taxon>Dikarya</taxon>
        <taxon>Ascomycota</taxon>
        <taxon>Pezizomycotina</taxon>
        <taxon>Dothideomycetes</taxon>
        <taxon>Pleosporomycetidae</taxon>
        <taxon>Pleosporales</taxon>
        <taxon>Amniculicolaceae</taxon>
        <taxon>Amniculicola</taxon>
    </lineage>
</organism>
<dbReference type="Pfam" id="PF13445">
    <property type="entry name" value="zf-RING_UBOX"/>
    <property type="match status" value="1"/>
</dbReference>
<dbReference type="InterPro" id="IPR027370">
    <property type="entry name" value="Znf-RING_euk"/>
</dbReference>
<evidence type="ECO:0000256" key="5">
    <source>
        <dbReference type="PROSITE-ProRule" id="PRU00175"/>
    </source>
</evidence>